<keyword evidence="1" id="KW-0479">Metal-binding</keyword>
<name>A0ABP0PAT7_9DINO</name>
<organism evidence="4 5">
    <name type="scientific">Durusdinium trenchii</name>
    <dbReference type="NCBI Taxonomy" id="1381693"/>
    <lineage>
        <taxon>Eukaryota</taxon>
        <taxon>Sar</taxon>
        <taxon>Alveolata</taxon>
        <taxon>Dinophyceae</taxon>
        <taxon>Suessiales</taxon>
        <taxon>Symbiodiniaceae</taxon>
        <taxon>Durusdinium</taxon>
    </lineage>
</organism>
<dbReference type="EMBL" id="CAXAMN010022851">
    <property type="protein sequence ID" value="CAK9073150.1"/>
    <property type="molecule type" value="Genomic_DNA"/>
</dbReference>
<gene>
    <name evidence="4" type="ORF">CCMP2556_LOCUS35996</name>
</gene>
<dbReference type="PROSITE" id="PS00028">
    <property type="entry name" value="ZINC_FINGER_C2H2_1"/>
    <property type="match status" value="1"/>
</dbReference>
<dbReference type="PROSITE" id="PS50157">
    <property type="entry name" value="ZINC_FINGER_C2H2_2"/>
    <property type="match status" value="1"/>
</dbReference>
<evidence type="ECO:0000256" key="1">
    <source>
        <dbReference type="PROSITE-ProRule" id="PRU00042"/>
    </source>
</evidence>
<feature type="region of interest" description="Disordered" evidence="2">
    <location>
        <begin position="340"/>
        <end position="403"/>
    </location>
</feature>
<evidence type="ECO:0000313" key="4">
    <source>
        <dbReference type="EMBL" id="CAK9073150.1"/>
    </source>
</evidence>
<protein>
    <recommendedName>
        <fullName evidence="3">C2H2-type domain-containing protein</fullName>
    </recommendedName>
</protein>
<feature type="domain" description="C2H2-type" evidence="3">
    <location>
        <begin position="316"/>
        <end position="347"/>
    </location>
</feature>
<sequence length="483" mass="54665">MTAALPAALPWDYDVRKGQEMPPGIRLLRVTDIAFTQKQVNDSFSHEQRPILELIESVLSGAAHPRDIPLIRVAWHQGQFWAIDNRRLFCYKHCRLERLPVEVIRWEDQHEFEMKWRNGQGARGNGGYGGPMLGHGGHQAGVVQRLKDLPFPRSPIMHEEESEISLFMDEDSQRRHDKARMENLLRYRKMASYEDQLAGDVGRPWKYLARLGEDGMPCTLLKAKVDGLFEACVWNGREARRPNEVLLHLGLHCGQLEPAVGDCRTAELPLIKKDMLSRLTFVMPHRMPAKLPKPWCAVCGKLVSEKLKQHEASRHASCFACSCGKRFECSEDLRRHSRKQQHAIPQMFRPADTWPPAESSDSDAAPERPDPAEVSSAQHTARPVPRTAPARSAAAPQRRPLRALGNVEGPTFVVAAGSSSRAPANWPCPICQAVVLKLREHERQEHPGCYRCASCGKSDFTCSEDLRRHARKKGHAISQHFEW</sequence>
<accession>A0ABP0PAT7</accession>
<evidence type="ECO:0000259" key="3">
    <source>
        <dbReference type="PROSITE" id="PS50157"/>
    </source>
</evidence>
<feature type="compositionally biased region" description="Low complexity" evidence="2">
    <location>
        <begin position="381"/>
        <end position="398"/>
    </location>
</feature>
<reference evidence="4 5" key="1">
    <citation type="submission" date="2024-02" db="EMBL/GenBank/DDBJ databases">
        <authorList>
            <person name="Chen Y."/>
            <person name="Shah S."/>
            <person name="Dougan E. K."/>
            <person name="Thang M."/>
            <person name="Chan C."/>
        </authorList>
    </citation>
    <scope>NUCLEOTIDE SEQUENCE [LARGE SCALE GENOMIC DNA]</scope>
</reference>
<comment type="caution">
    <text evidence="4">The sequence shown here is derived from an EMBL/GenBank/DDBJ whole genome shotgun (WGS) entry which is preliminary data.</text>
</comment>
<keyword evidence="1" id="KW-0862">Zinc</keyword>
<dbReference type="Proteomes" id="UP001642484">
    <property type="component" value="Unassembled WGS sequence"/>
</dbReference>
<dbReference type="SMART" id="SM00355">
    <property type="entry name" value="ZnF_C2H2"/>
    <property type="match status" value="3"/>
</dbReference>
<keyword evidence="1" id="KW-0863">Zinc-finger</keyword>
<proteinExistence type="predicted"/>
<dbReference type="InterPro" id="IPR013087">
    <property type="entry name" value="Znf_C2H2_type"/>
</dbReference>
<keyword evidence="5" id="KW-1185">Reference proteome</keyword>
<evidence type="ECO:0000256" key="2">
    <source>
        <dbReference type="SAM" id="MobiDB-lite"/>
    </source>
</evidence>
<dbReference type="Gene3D" id="3.30.160.60">
    <property type="entry name" value="Classic Zinc Finger"/>
    <property type="match status" value="1"/>
</dbReference>
<evidence type="ECO:0000313" key="5">
    <source>
        <dbReference type="Proteomes" id="UP001642484"/>
    </source>
</evidence>